<dbReference type="SUPFAM" id="SSF160374">
    <property type="entry name" value="RplX-like"/>
    <property type="match status" value="1"/>
</dbReference>
<dbReference type="EMBL" id="PITK01001984">
    <property type="protein sequence ID" value="TBU10147.1"/>
    <property type="molecule type" value="Genomic_DNA"/>
</dbReference>
<dbReference type="HAMAP" id="MF_00273">
    <property type="entry name" value="Ribosomal_eL20"/>
    <property type="match status" value="1"/>
</dbReference>
<dbReference type="VEuPathDB" id="MicrosporidiaDB:CWI38_1984p0010"/>
<evidence type="ECO:0000313" key="5">
    <source>
        <dbReference type="EMBL" id="TBU10147.1"/>
    </source>
</evidence>
<comment type="caution">
    <text evidence="5">The sequence shown here is derived from an EMBL/GenBank/DDBJ whole genome shotgun (WGS) entry which is preliminary data.</text>
</comment>
<feature type="non-terminal residue" evidence="5">
    <location>
        <position position="1"/>
    </location>
</feature>
<evidence type="ECO:0000259" key="4">
    <source>
        <dbReference type="Pfam" id="PF01775"/>
    </source>
</evidence>
<dbReference type="Proteomes" id="UP000292282">
    <property type="component" value="Unassembled WGS sequence"/>
</dbReference>
<dbReference type="GO" id="GO:1990904">
    <property type="term" value="C:ribonucleoprotein complex"/>
    <property type="evidence" value="ECO:0007669"/>
    <property type="project" value="UniProtKB-KW"/>
</dbReference>
<evidence type="ECO:0000256" key="2">
    <source>
        <dbReference type="ARBA" id="ARBA00022980"/>
    </source>
</evidence>
<dbReference type="Pfam" id="PF01775">
    <property type="entry name" value="Ribosomal_L18A"/>
    <property type="match status" value="1"/>
</dbReference>
<sequence>ISLLNYHIGVLRLEPADFSKLDDAVRAVLVKNKIHLRPGCKERLYLPRKELGRGLHSVEFKSEHMLLQLLDCLEKHKDTSTRRAAILKVGNNNKTHLSLIKNFLKIKYGLEEEVTKKKLEEAQLANLYNEIKNRKLHSKLYSARNNELVSVNDSSRWLKKGSVRPRDEAGFCYIQDRNVIWGAEGMSQHCNQSRKTVDHLAMRCEKMLGHDYTRRHNEVVRCIHLLLLNKYKFKSSKRIRSHSVQEILDNEYAEIKVDTRIKTDVKIRCNRPDIFILDKRQNRITLVEVGITSQDSLQIVETEKLRKYDLLANELGLIYKCSVEIIPFVMTWDGIVTKYHKTYVKRLQIPMNVEAYIQSIVLKKTVETIFFDRRRGLESGPNAEESWERASLSVILGAEMHKQPIPSLKQVDNEEDDVKTENTKNILPLILDGITTAKEPTTNTTEELELEEEIEVVEILQEFKIFGSKLPTEEEKEPQIYVANIFAKNDVYARSRFFNLLNTKHKIKSTKACVLKVVPITEDTSEMVVKNYGIKFYYRSKRCFHNMYKEFRAISRISAVEKLFSDMGGRHEVKNDMIFIVSVSEISDEEVKRPGVKEFCGDEVMFPLFEKNINKKSCTFVPKDSNIFE</sequence>
<reference evidence="5 6" key="1">
    <citation type="submission" date="2017-12" db="EMBL/GenBank/DDBJ databases">
        <authorList>
            <person name="Pombert J.-F."/>
            <person name="Haag K.L."/>
            <person name="Ebert D."/>
        </authorList>
    </citation>
    <scope>NUCLEOTIDE SEQUENCE [LARGE SCALE GENOMIC DNA]</scope>
    <source>
        <strain evidence="5">IL-G-3</strain>
    </source>
</reference>
<dbReference type="InterPro" id="IPR028877">
    <property type="entry name" value="Ribosomal_eL20"/>
</dbReference>
<organism evidence="5 6">
    <name type="scientific">Hamiltosporidium tvaerminnensis</name>
    <dbReference type="NCBI Taxonomy" id="1176355"/>
    <lineage>
        <taxon>Eukaryota</taxon>
        <taxon>Fungi</taxon>
        <taxon>Fungi incertae sedis</taxon>
        <taxon>Microsporidia</taxon>
        <taxon>Dubosqiidae</taxon>
        <taxon>Hamiltosporidium</taxon>
    </lineage>
</organism>
<dbReference type="GO" id="GO:0005840">
    <property type="term" value="C:ribosome"/>
    <property type="evidence" value="ECO:0007669"/>
    <property type="project" value="UniProtKB-KW"/>
</dbReference>
<dbReference type="InterPro" id="IPR021138">
    <property type="entry name" value="Ribosomal_eL20_eukaryotes"/>
</dbReference>
<protein>
    <submittedName>
        <fullName evidence="5">Ribosomal protein L18A</fullName>
    </submittedName>
</protein>
<dbReference type="OrthoDB" id="1294322at2759"/>
<keyword evidence="3" id="KW-0687">Ribonucleoprotein</keyword>
<gene>
    <name evidence="5" type="ORF">CWI38_1984p0010</name>
</gene>
<evidence type="ECO:0000313" key="6">
    <source>
        <dbReference type="Proteomes" id="UP000292282"/>
    </source>
</evidence>
<evidence type="ECO:0000256" key="1">
    <source>
        <dbReference type="ARBA" id="ARBA00009362"/>
    </source>
</evidence>
<dbReference type="GO" id="GO:0003735">
    <property type="term" value="F:structural constituent of ribosome"/>
    <property type="evidence" value="ECO:0007669"/>
    <property type="project" value="InterPro"/>
</dbReference>
<keyword evidence="2 5" id="KW-0689">Ribosomal protein</keyword>
<dbReference type="InterPro" id="IPR023573">
    <property type="entry name" value="Ribosomal_eL20_dom"/>
</dbReference>
<dbReference type="GO" id="GO:0006412">
    <property type="term" value="P:translation"/>
    <property type="evidence" value="ECO:0007669"/>
    <property type="project" value="InterPro"/>
</dbReference>
<accession>A0A4Q9LPM4</accession>
<name>A0A4Q9LPM4_9MICR</name>
<feature type="domain" description="Large ribosomal subunit protein eL20" evidence="4">
    <location>
        <begin position="539"/>
        <end position="584"/>
    </location>
</feature>
<evidence type="ECO:0000256" key="3">
    <source>
        <dbReference type="ARBA" id="ARBA00023274"/>
    </source>
</evidence>
<comment type="similarity">
    <text evidence="1">Belongs to the eukaryotic ribosomal protein eL20 family.</text>
</comment>
<dbReference type="PANTHER" id="PTHR10052">
    <property type="entry name" value="60S RIBOSOMAL PROTEIN L18A"/>
    <property type="match status" value="1"/>
</dbReference>
<dbReference type="Gene3D" id="3.10.20.10">
    <property type="match status" value="2"/>
</dbReference>
<dbReference type="AlphaFoldDB" id="A0A4Q9LPM4"/>
<dbReference type="STRING" id="1176355.A0A4Q9LPM4"/>
<keyword evidence="6" id="KW-1185">Reference proteome</keyword>
<proteinExistence type="inferred from homology"/>